<evidence type="ECO:0000313" key="9">
    <source>
        <dbReference type="EnsemblPlants" id="EMT13479"/>
    </source>
</evidence>
<dbReference type="GO" id="GO:0004222">
    <property type="term" value="F:metalloendopeptidase activity"/>
    <property type="evidence" value="ECO:0007669"/>
    <property type="project" value="InterPro"/>
</dbReference>
<dbReference type="GO" id="GO:0005737">
    <property type="term" value="C:cytoplasm"/>
    <property type="evidence" value="ECO:0007669"/>
    <property type="project" value="TreeGrafter"/>
</dbReference>
<dbReference type="SMART" id="SM00181">
    <property type="entry name" value="EGF"/>
    <property type="match status" value="2"/>
</dbReference>
<name>R7W7T1_AEGTA</name>
<keyword evidence="3 7" id="KW-0479">Metal-binding</keyword>
<dbReference type="SUPFAM" id="SSF55486">
    <property type="entry name" value="Metalloproteases ('zincins'), catalytic domain"/>
    <property type="match status" value="1"/>
</dbReference>
<sequence>MEEDEVEGAAAGGWAPSLRGGEEAAAAQEVATVTVQALDEKLGRMVTRVVLPRVVMHSRHHYGAFSQNFSGLELEDGGGRGTSGSHWEKRLLMNEIMTGSVDTRSVVSKMTLALLEDSGWYQANYSMAEHLDWGRNQGTEFAISPCNSWKGAYRCNTTQLSGCTYNREAEGYCPIVSYSGDLPKWAQYFPQANKGTYVQFFTPKILDGSDNFKMSNMVMDLIDNSCHHCICMEIECHVAVDGVWKSCPESGGPVQFPGFNGDLICPAYHELCNTVPVQISGQCPKSCSFNGDCIAGTCHCFPGFHDHDCSRRSCPDKCSGHGICKANGICECESGWTGIDCSTAVCDEQCSLHGGVCDNGKCEFRCSDYAGYTCQKGSTILPSLSMCHDVLVRDSDGQHCAPSELSILQQLEAVVLVPNYNRLMPSGRTFLNFFNNANCAAAAKRLACWVLLPLTISQMFMSLTSF</sequence>
<evidence type="ECO:0000256" key="8">
    <source>
        <dbReference type="PROSITE-ProRule" id="PRU00076"/>
    </source>
</evidence>
<dbReference type="GO" id="GO:0016020">
    <property type="term" value="C:membrane"/>
    <property type="evidence" value="ECO:0007669"/>
    <property type="project" value="InterPro"/>
</dbReference>
<feature type="binding site" evidence="7">
    <location>
        <position position="86"/>
    </location>
    <ligand>
        <name>Zn(2+)</name>
        <dbReference type="ChEBI" id="CHEBI:29105"/>
        <note>catalytic</note>
    </ligand>
</feature>
<dbReference type="EnsemblPlants" id="EMT13479">
    <property type="protein sequence ID" value="EMT13479"/>
    <property type="gene ID" value="F775_32771"/>
</dbReference>
<dbReference type="PRINTS" id="PR00782">
    <property type="entry name" value="LSHMANOLYSIN"/>
</dbReference>
<dbReference type="Pfam" id="PF01457">
    <property type="entry name" value="Peptidase_M8"/>
    <property type="match status" value="1"/>
</dbReference>
<dbReference type="Gene3D" id="2.10.25.10">
    <property type="entry name" value="Laminin"/>
    <property type="match status" value="1"/>
</dbReference>
<keyword evidence="8" id="KW-1015">Disulfide bond</keyword>
<keyword evidence="2" id="KW-0645">Protease</keyword>
<dbReference type="GO" id="GO:0007155">
    <property type="term" value="P:cell adhesion"/>
    <property type="evidence" value="ECO:0007669"/>
    <property type="project" value="InterPro"/>
</dbReference>
<dbReference type="PROSITE" id="PS50026">
    <property type="entry name" value="EGF_3"/>
    <property type="match status" value="1"/>
</dbReference>
<keyword evidence="6 7" id="KW-0482">Metalloprotease</keyword>
<feature type="disulfide bond" evidence="8">
    <location>
        <begin position="314"/>
        <end position="324"/>
    </location>
</feature>
<dbReference type="GO" id="GO:0006508">
    <property type="term" value="P:proteolysis"/>
    <property type="evidence" value="ECO:0007669"/>
    <property type="project" value="UniProtKB-KW"/>
</dbReference>
<dbReference type="PROSITE" id="PS00022">
    <property type="entry name" value="EGF_1"/>
    <property type="match status" value="1"/>
</dbReference>
<reference evidence="9" key="1">
    <citation type="submission" date="2015-06" db="UniProtKB">
        <authorList>
            <consortium name="EnsemblPlants"/>
        </authorList>
    </citation>
    <scope>IDENTIFICATION</scope>
</reference>
<keyword evidence="8" id="KW-0245">EGF-like domain</keyword>
<evidence type="ECO:0000256" key="3">
    <source>
        <dbReference type="ARBA" id="ARBA00022723"/>
    </source>
</evidence>
<dbReference type="InterPro" id="IPR000742">
    <property type="entry name" value="EGF"/>
</dbReference>
<keyword evidence="4" id="KW-0378">Hydrolase</keyword>
<evidence type="ECO:0000256" key="2">
    <source>
        <dbReference type="ARBA" id="ARBA00022670"/>
    </source>
</evidence>
<evidence type="ECO:0000256" key="5">
    <source>
        <dbReference type="ARBA" id="ARBA00022833"/>
    </source>
</evidence>
<dbReference type="PANTHER" id="PTHR10942">
    <property type="entry name" value="LEISHMANOLYSIN-LIKE PEPTIDASE"/>
    <property type="match status" value="1"/>
</dbReference>
<protein>
    <submittedName>
        <fullName evidence="9">Leishmanolysin-like peptidase</fullName>
    </submittedName>
</protein>
<dbReference type="MEROPS" id="M08.A01"/>
<dbReference type="AlphaFoldDB" id="R7W7T1"/>
<evidence type="ECO:0000256" key="6">
    <source>
        <dbReference type="ARBA" id="ARBA00023049"/>
    </source>
</evidence>
<dbReference type="PROSITE" id="PS01186">
    <property type="entry name" value="EGF_2"/>
    <property type="match status" value="1"/>
</dbReference>
<comment type="cofactor">
    <cofactor evidence="7">
        <name>Zn(2+)</name>
        <dbReference type="ChEBI" id="CHEBI:29105"/>
    </cofactor>
    <text evidence="7">Binds 1 zinc ion per subunit.</text>
</comment>
<evidence type="ECO:0000256" key="4">
    <source>
        <dbReference type="ARBA" id="ARBA00022801"/>
    </source>
</evidence>
<organism evidence="9">
    <name type="scientific">Aegilops tauschii</name>
    <name type="common">Tausch's goatgrass</name>
    <name type="synonym">Aegilops squarrosa</name>
    <dbReference type="NCBI Taxonomy" id="37682"/>
    <lineage>
        <taxon>Eukaryota</taxon>
        <taxon>Viridiplantae</taxon>
        <taxon>Streptophyta</taxon>
        <taxon>Embryophyta</taxon>
        <taxon>Tracheophyta</taxon>
        <taxon>Spermatophyta</taxon>
        <taxon>Magnoliopsida</taxon>
        <taxon>Liliopsida</taxon>
        <taxon>Poales</taxon>
        <taxon>Poaceae</taxon>
        <taxon>BOP clade</taxon>
        <taxon>Pooideae</taxon>
        <taxon>Triticodae</taxon>
        <taxon>Triticeae</taxon>
        <taxon>Triticinae</taxon>
        <taxon>Aegilops</taxon>
    </lineage>
</organism>
<dbReference type="PANTHER" id="PTHR10942:SF0">
    <property type="entry name" value="LEISHMANOLYSIN-LIKE PEPTIDASE"/>
    <property type="match status" value="1"/>
</dbReference>
<dbReference type="InterPro" id="IPR001577">
    <property type="entry name" value="Peptidase_M8"/>
</dbReference>
<dbReference type="Gene3D" id="2.10.55.10">
    <property type="entry name" value="Leishmanolysin domain 3"/>
    <property type="match status" value="1"/>
</dbReference>
<comment type="caution">
    <text evidence="8">Lacks conserved residue(s) required for the propagation of feature annotation.</text>
</comment>
<dbReference type="Gene3D" id="3.90.132.10">
    <property type="entry name" value="Leishmanolysin , domain 2"/>
    <property type="match status" value="1"/>
</dbReference>
<dbReference type="FunFam" id="2.10.25.10:FF:000016">
    <property type="entry name" value="Teneurin transmembrane protein 2"/>
    <property type="match status" value="1"/>
</dbReference>
<dbReference type="ExpressionAtlas" id="R7W7T1">
    <property type="expression patterns" value="baseline"/>
</dbReference>
<proteinExistence type="inferred from homology"/>
<keyword evidence="5 7" id="KW-0862">Zinc</keyword>
<dbReference type="GO" id="GO:0046872">
    <property type="term" value="F:metal ion binding"/>
    <property type="evidence" value="ECO:0007669"/>
    <property type="project" value="UniProtKB-KW"/>
</dbReference>
<dbReference type="Gene3D" id="2.60.120.260">
    <property type="entry name" value="Galactose-binding domain-like"/>
    <property type="match status" value="1"/>
</dbReference>
<dbReference type="Pfam" id="PF23106">
    <property type="entry name" value="EGF_Teneurin"/>
    <property type="match status" value="1"/>
</dbReference>
<accession>R7W7T1</accession>
<dbReference type="FunFam" id="3.90.132.10:FF:000001">
    <property type="entry name" value="leishmanolysin-like peptidase isoform X2"/>
    <property type="match status" value="1"/>
</dbReference>
<comment type="similarity">
    <text evidence="1">Belongs to the peptidase M8 family.</text>
</comment>
<evidence type="ECO:0000256" key="7">
    <source>
        <dbReference type="PIRSR" id="PIRSR601577-2"/>
    </source>
</evidence>
<feature type="disulfide bond" evidence="8">
    <location>
        <begin position="332"/>
        <end position="341"/>
    </location>
</feature>
<evidence type="ECO:0000256" key="1">
    <source>
        <dbReference type="ARBA" id="ARBA00005860"/>
    </source>
</evidence>